<feature type="region of interest" description="Disordered" evidence="1">
    <location>
        <begin position="27"/>
        <end position="47"/>
    </location>
</feature>
<keyword evidence="4" id="KW-1185">Reference proteome</keyword>
<accession>A0A316X4E9</accession>
<name>A0A316X4E9_9FLAO</name>
<dbReference type="OrthoDB" id="4710479at2"/>
<evidence type="ECO:0000259" key="2">
    <source>
        <dbReference type="Pfam" id="PF09851"/>
    </source>
</evidence>
<protein>
    <recommendedName>
        <fullName evidence="2">SHOCT domain-containing protein</fullName>
    </recommendedName>
</protein>
<organism evidence="3 4">
    <name type="scientific">Chryseobacterium oncorhynchi</name>
    <dbReference type="NCBI Taxonomy" id="741074"/>
    <lineage>
        <taxon>Bacteria</taxon>
        <taxon>Pseudomonadati</taxon>
        <taxon>Bacteroidota</taxon>
        <taxon>Flavobacteriia</taxon>
        <taxon>Flavobacteriales</taxon>
        <taxon>Weeksellaceae</taxon>
        <taxon>Chryseobacterium group</taxon>
        <taxon>Chryseobacterium</taxon>
    </lineage>
</organism>
<evidence type="ECO:0000313" key="3">
    <source>
        <dbReference type="EMBL" id="PWN68119.1"/>
    </source>
</evidence>
<evidence type="ECO:0000256" key="1">
    <source>
        <dbReference type="SAM" id="MobiDB-lite"/>
    </source>
</evidence>
<dbReference type="EMBL" id="PPEI02000001">
    <property type="protein sequence ID" value="PWN68119.1"/>
    <property type="molecule type" value="Genomic_DNA"/>
</dbReference>
<dbReference type="AlphaFoldDB" id="A0A316X4E9"/>
<comment type="caution">
    <text evidence="3">The sequence shown here is derived from an EMBL/GenBank/DDBJ whole genome shotgun (WGS) entry which is preliminary data.</text>
</comment>
<sequence>MEFECYLDREDAEKFYDTIKGVYNQPQESLTQPVEQPKKQTQPVKRLSTEEVFEQLEKLGRLRENGVLTDAEFAEQKKKLLEQLQ</sequence>
<dbReference type="InterPro" id="IPR018649">
    <property type="entry name" value="SHOCT"/>
</dbReference>
<feature type="domain" description="SHOCT" evidence="2">
    <location>
        <begin position="54"/>
        <end position="81"/>
    </location>
</feature>
<proteinExistence type="predicted"/>
<feature type="compositionally biased region" description="Polar residues" evidence="1">
    <location>
        <begin position="27"/>
        <end position="43"/>
    </location>
</feature>
<gene>
    <name evidence="3" type="ORF">C1638_001725</name>
</gene>
<dbReference type="Proteomes" id="UP000236182">
    <property type="component" value="Unassembled WGS sequence"/>
</dbReference>
<reference evidence="3" key="1">
    <citation type="submission" date="2018-04" db="EMBL/GenBank/DDBJ databases">
        <title>Draft Genome Sequences of Chryseobacterium lactis NCTC11390T isolated from milk, Chryseobacterium oncorhynchi 701B-08T from rainbow trout, and Chryseobacterium viscerum 687B-08T from diseased fish.</title>
        <authorList>
            <person name="Jeong J.-J."/>
            <person name="Lee Y.J."/>
            <person name="Pathiraja D."/>
            <person name="Park B."/>
            <person name="Choi I.-G."/>
            <person name="Kim K.D."/>
        </authorList>
    </citation>
    <scope>NUCLEOTIDE SEQUENCE [LARGE SCALE GENOMIC DNA]</scope>
    <source>
        <strain evidence="3">701B-08</strain>
    </source>
</reference>
<dbReference type="Pfam" id="PF09851">
    <property type="entry name" value="SHOCT"/>
    <property type="match status" value="1"/>
</dbReference>
<evidence type="ECO:0000313" key="4">
    <source>
        <dbReference type="Proteomes" id="UP000236182"/>
    </source>
</evidence>